<dbReference type="PANTHER" id="PTHR46228">
    <property type="entry name" value="KELCH DOMAIN-CONTAINING PROTEIN"/>
    <property type="match status" value="1"/>
</dbReference>
<keyword evidence="4" id="KW-0472">Membrane</keyword>
<feature type="compositionally biased region" description="Basic and acidic residues" evidence="3">
    <location>
        <begin position="669"/>
        <end position="683"/>
    </location>
</feature>
<gene>
    <name evidence="6" type="ORF">B0T15DRAFT_574343</name>
</gene>
<feature type="compositionally biased region" description="Low complexity" evidence="3">
    <location>
        <begin position="685"/>
        <end position="723"/>
    </location>
</feature>
<feature type="region of interest" description="Disordered" evidence="3">
    <location>
        <begin position="804"/>
        <end position="844"/>
    </location>
</feature>
<dbReference type="GeneID" id="87889780"/>
<name>A0AAJ0GWV2_9PEZI</name>
<dbReference type="AlphaFoldDB" id="A0AAJ0GWV2"/>
<keyword evidence="7" id="KW-1185">Reference proteome</keyword>
<dbReference type="EMBL" id="JAUDZG010000003">
    <property type="protein sequence ID" value="KAK3307584.1"/>
    <property type="molecule type" value="Genomic_DNA"/>
</dbReference>
<evidence type="ECO:0000313" key="7">
    <source>
        <dbReference type="Proteomes" id="UP001273166"/>
    </source>
</evidence>
<feature type="compositionally biased region" description="Polar residues" evidence="3">
    <location>
        <begin position="649"/>
        <end position="659"/>
    </location>
</feature>
<feature type="compositionally biased region" description="Polar residues" evidence="3">
    <location>
        <begin position="804"/>
        <end position="813"/>
    </location>
</feature>
<feature type="transmembrane region" description="Helical" evidence="4">
    <location>
        <begin position="515"/>
        <end position="539"/>
    </location>
</feature>
<comment type="caution">
    <text evidence="6">The sequence shown here is derived from an EMBL/GenBank/DDBJ whole genome shotgun (WGS) entry which is preliminary data.</text>
</comment>
<evidence type="ECO:0000256" key="2">
    <source>
        <dbReference type="ARBA" id="ARBA00022737"/>
    </source>
</evidence>
<evidence type="ECO:0000256" key="3">
    <source>
        <dbReference type="SAM" id="MobiDB-lite"/>
    </source>
</evidence>
<keyword evidence="4" id="KW-1133">Transmembrane helix</keyword>
<dbReference type="InterPro" id="IPR015915">
    <property type="entry name" value="Kelch-typ_b-propeller"/>
</dbReference>
<dbReference type="InterPro" id="IPR011043">
    <property type="entry name" value="Gal_Oxase/kelch_b-propeller"/>
</dbReference>
<dbReference type="SUPFAM" id="SSF50965">
    <property type="entry name" value="Galactose oxidase, central domain"/>
    <property type="match status" value="1"/>
</dbReference>
<dbReference type="Gene3D" id="2.120.10.80">
    <property type="entry name" value="Kelch-type beta propeller"/>
    <property type="match status" value="1"/>
</dbReference>
<evidence type="ECO:0000256" key="4">
    <source>
        <dbReference type="SAM" id="Phobius"/>
    </source>
</evidence>
<keyword evidence="5" id="KW-0732">Signal</keyword>
<feature type="region of interest" description="Disordered" evidence="3">
    <location>
        <begin position="743"/>
        <end position="767"/>
    </location>
</feature>
<reference evidence="6" key="2">
    <citation type="submission" date="2023-06" db="EMBL/GenBank/DDBJ databases">
        <authorList>
            <consortium name="Lawrence Berkeley National Laboratory"/>
            <person name="Mondo S.J."/>
            <person name="Hensen N."/>
            <person name="Bonometti L."/>
            <person name="Westerberg I."/>
            <person name="Brannstrom I.O."/>
            <person name="Guillou S."/>
            <person name="Cros-Aarteil S."/>
            <person name="Calhoun S."/>
            <person name="Haridas S."/>
            <person name="Kuo A."/>
            <person name="Pangilinan J."/>
            <person name="Riley R."/>
            <person name="Labutti K."/>
            <person name="Andreopoulos B."/>
            <person name="Lipzen A."/>
            <person name="Chen C."/>
            <person name="Yanf M."/>
            <person name="Daum C."/>
            <person name="Ng V."/>
            <person name="Clum A."/>
            <person name="Steindorff A."/>
            <person name="Ohm R."/>
            <person name="Martin F."/>
            <person name="Silar P."/>
            <person name="Natvig D."/>
            <person name="Lalanne C."/>
            <person name="Gautier V."/>
            <person name="Ament-Velasquez S.L."/>
            <person name="Kruys A."/>
            <person name="Hutchinson M.I."/>
            <person name="Powell A.J."/>
            <person name="Barry K."/>
            <person name="Miller A.N."/>
            <person name="Grigoriev I.V."/>
            <person name="Debuchy R."/>
            <person name="Gladieux P."/>
            <person name="Thoren M.H."/>
            <person name="Johannesson H."/>
        </authorList>
    </citation>
    <scope>NUCLEOTIDE SEQUENCE</scope>
    <source>
        <strain evidence="6">CBS 333.67</strain>
    </source>
</reference>
<feature type="region of interest" description="Disordered" evidence="3">
    <location>
        <begin position="641"/>
        <end position="731"/>
    </location>
</feature>
<feature type="signal peptide" evidence="5">
    <location>
        <begin position="1"/>
        <end position="19"/>
    </location>
</feature>
<reference evidence="6" key="1">
    <citation type="journal article" date="2023" name="Mol. Phylogenet. Evol.">
        <title>Genome-scale phylogeny and comparative genomics of the fungal order Sordariales.</title>
        <authorList>
            <person name="Hensen N."/>
            <person name="Bonometti L."/>
            <person name="Westerberg I."/>
            <person name="Brannstrom I.O."/>
            <person name="Guillou S."/>
            <person name="Cros-Aarteil S."/>
            <person name="Calhoun S."/>
            <person name="Haridas S."/>
            <person name="Kuo A."/>
            <person name="Mondo S."/>
            <person name="Pangilinan J."/>
            <person name="Riley R."/>
            <person name="LaButti K."/>
            <person name="Andreopoulos B."/>
            <person name="Lipzen A."/>
            <person name="Chen C."/>
            <person name="Yan M."/>
            <person name="Daum C."/>
            <person name="Ng V."/>
            <person name="Clum A."/>
            <person name="Steindorff A."/>
            <person name="Ohm R.A."/>
            <person name="Martin F."/>
            <person name="Silar P."/>
            <person name="Natvig D.O."/>
            <person name="Lalanne C."/>
            <person name="Gautier V."/>
            <person name="Ament-Velasquez S.L."/>
            <person name="Kruys A."/>
            <person name="Hutchinson M.I."/>
            <person name="Powell A.J."/>
            <person name="Barry K."/>
            <person name="Miller A.N."/>
            <person name="Grigoriev I.V."/>
            <person name="Debuchy R."/>
            <person name="Gladieux P."/>
            <person name="Hiltunen Thoren M."/>
            <person name="Johannesson H."/>
        </authorList>
    </citation>
    <scope>NUCLEOTIDE SEQUENCE</scope>
    <source>
        <strain evidence="6">CBS 333.67</strain>
    </source>
</reference>
<evidence type="ECO:0000256" key="1">
    <source>
        <dbReference type="ARBA" id="ARBA00022441"/>
    </source>
</evidence>
<keyword evidence="2" id="KW-0677">Repeat</keyword>
<organism evidence="6 7">
    <name type="scientific">Chaetomium strumarium</name>
    <dbReference type="NCBI Taxonomy" id="1170767"/>
    <lineage>
        <taxon>Eukaryota</taxon>
        <taxon>Fungi</taxon>
        <taxon>Dikarya</taxon>
        <taxon>Ascomycota</taxon>
        <taxon>Pezizomycotina</taxon>
        <taxon>Sordariomycetes</taxon>
        <taxon>Sordariomycetidae</taxon>
        <taxon>Sordariales</taxon>
        <taxon>Chaetomiaceae</taxon>
        <taxon>Chaetomium</taxon>
    </lineage>
</organism>
<keyword evidence="4" id="KW-0812">Transmembrane</keyword>
<accession>A0AAJ0GWV2</accession>
<dbReference type="PANTHER" id="PTHR46228:SF2">
    <property type="entry name" value="KELCH REPEAT PROTEIN (AFU_ORTHOLOGUE AFUA_4G14350)"/>
    <property type="match status" value="1"/>
</dbReference>
<evidence type="ECO:0000313" key="6">
    <source>
        <dbReference type="EMBL" id="KAK3307584.1"/>
    </source>
</evidence>
<dbReference type="Proteomes" id="UP001273166">
    <property type="component" value="Unassembled WGS sequence"/>
</dbReference>
<evidence type="ECO:0000256" key="5">
    <source>
        <dbReference type="SAM" id="SignalP"/>
    </source>
</evidence>
<proteinExistence type="predicted"/>
<sequence length="844" mass="88968">MSGPGLIAVMTALASLALGQAVWLPDQVNTRICQWRQLRAAVLRDTVYLDGGYLLWQPGFTDGSTGNAVSDDNPLGLIYTLNLSTPFNTTQNISAILGTLEKGAGANLAPNYQDGALLGNNEEFFLYGGVTVPTSAFSDPPGDSVLGYYAYQQSDAPRQVFRPQFLSKPLGVNVTRYVAYGGAASAPSENLAWYFSGLRSRRGGPIYDPNSANDTTAPVEVSETLIILDMAEQQRETFTNKPLPPHISGRANPEFVWVPIGSRGIVVALGGVVYPDFVQPDGHSQNATASESQSPEFMSTIDIYEVASGNWYRQQTTGGPKQLTRGCAVVARAQDSSSFNIYYYGGYDGLHQQQAYSDDVWVLSLPSFTWVKLASSDARGRAGHKCVTPYPDQMLVIGGYSDIDPAVCLKETIRVFNLSAGAWIDRYDPAVYSNYTVPSAVYNAIGGSGTGSATGTTPSPSGWDSNELASVFATPYPMSKITTYYPYASVGPTNTTNPNVPPPSNEDEGGGVPSYLAPVLGVVLGVVFLTVVAVLLLLWRRRRYLRRSTLSEAETEDTNGHRIKSWLRGQPSEVKAPTITSYDYTPPSSTDVDTTAVPQRSIAEMMNTEVHAPVELPGSSFPAELHDNPLSTAAAAAVAAHSSNNTVSDPSVQQTNHSAFSDPTPPPIPHDDSPIVHRPDSDALGRAPTTTTTSVGTSPTGTSPTGTAAMASASPGGAGASPSKVLSGVSNLSERDRAHLRQISDTTVSSVTTAGPSGGPGGAMVEPISIRTGGAIVESPAVVSPPTATGDAPDYLSARSVSGIGSTFGQQASPLRRSVFSEDISGGEEDGGQQGGRGSGRRNR</sequence>
<feature type="compositionally biased region" description="Low complexity" evidence="3">
    <location>
        <begin position="746"/>
        <end position="755"/>
    </location>
</feature>
<feature type="chain" id="PRO_5042467670" description="Kelch repeat-containing protein" evidence="5">
    <location>
        <begin position="20"/>
        <end position="844"/>
    </location>
</feature>
<protein>
    <recommendedName>
        <fullName evidence="8">Kelch repeat-containing protein</fullName>
    </recommendedName>
</protein>
<evidence type="ECO:0008006" key="8">
    <source>
        <dbReference type="Google" id="ProtNLM"/>
    </source>
</evidence>
<dbReference type="RefSeq" id="XP_062723364.1">
    <property type="nucleotide sequence ID" value="XM_062870951.1"/>
</dbReference>
<keyword evidence="1" id="KW-0880">Kelch repeat</keyword>